<sequence>MPSASQDSPAIWLALLLVGPASATLLLQLYAWISARMVLRIEGALMAAVMCAGMKMHAGSAGVDSETDSNGTPRSSVASLLTTDVTNIPEARDWLLLFACVR</sequence>
<keyword evidence="1" id="KW-1133">Transmembrane helix</keyword>
<evidence type="ECO:0000256" key="1">
    <source>
        <dbReference type="SAM" id="Phobius"/>
    </source>
</evidence>
<name>A0A0D2KQN5_HYPSF</name>
<reference evidence="3" key="1">
    <citation type="submission" date="2014-04" db="EMBL/GenBank/DDBJ databases">
        <title>Evolutionary Origins and Diversification of the Mycorrhizal Mutualists.</title>
        <authorList>
            <consortium name="DOE Joint Genome Institute"/>
            <consortium name="Mycorrhizal Genomics Consortium"/>
            <person name="Kohler A."/>
            <person name="Kuo A."/>
            <person name="Nagy L.G."/>
            <person name="Floudas D."/>
            <person name="Copeland A."/>
            <person name="Barry K.W."/>
            <person name="Cichocki N."/>
            <person name="Veneault-Fourrey C."/>
            <person name="LaButti K."/>
            <person name="Lindquist E.A."/>
            <person name="Lipzen A."/>
            <person name="Lundell T."/>
            <person name="Morin E."/>
            <person name="Murat C."/>
            <person name="Riley R."/>
            <person name="Ohm R."/>
            <person name="Sun H."/>
            <person name="Tunlid A."/>
            <person name="Henrissat B."/>
            <person name="Grigoriev I.V."/>
            <person name="Hibbett D.S."/>
            <person name="Martin F."/>
        </authorList>
    </citation>
    <scope>NUCLEOTIDE SEQUENCE [LARGE SCALE GENOMIC DNA]</scope>
    <source>
        <strain evidence="3">FD-334 SS-4</strain>
    </source>
</reference>
<dbReference type="Proteomes" id="UP000054270">
    <property type="component" value="Unassembled WGS sequence"/>
</dbReference>
<dbReference type="EMBL" id="KN817612">
    <property type="protein sequence ID" value="KJA16932.1"/>
    <property type="molecule type" value="Genomic_DNA"/>
</dbReference>
<keyword evidence="3" id="KW-1185">Reference proteome</keyword>
<dbReference type="OrthoDB" id="3055498at2759"/>
<evidence type="ECO:0000313" key="3">
    <source>
        <dbReference type="Proteomes" id="UP000054270"/>
    </source>
</evidence>
<feature type="transmembrane region" description="Helical" evidence="1">
    <location>
        <begin position="12"/>
        <end position="33"/>
    </location>
</feature>
<organism evidence="2 3">
    <name type="scientific">Hypholoma sublateritium (strain FD-334 SS-4)</name>
    <dbReference type="NCBI Taxonomy" id="945553"/>
    <lineage>
        <taxon>Eukaryota</taxon>
        <taxon>Fungi</taxon>
        <taxon>Dikarya</taxon>
        <taxon>Basidiomycota</taxon>
        <taxon>Agaricomycotina</taxon>
        <taxon>Agaricomycetes</taxon>
        <taxon>Agaricomycetidae</taxon>
        <taxon>Agaricales</taxon>
        <taxon>Agaricineae</taxon>
        <taxon>Strophariaceae</taxon>
        <taxon>Hypholoma</taxon>
    </lineage>
</organism>
<keyword evidence="1" id="KW-0472">Membrane</keyword>
<protein>
    <submittedName>
        <fullName evidence="2">Uncharacterized protein</fullName>
    </submittedName>
</protein>
<evidence type="ECO:0000313" key="2">
    <source>
        <dbReference type="EMBL" id="KJA16932.1"/>
    </source>
</evidence>
<accession>A0A0D2KQN5</accession>
<proteinExistence type="predicted"/>
<dbReference type="AlphaFoldDB" id="A0A0D2KQN5"/>
<gene>
    <name evidence="2" type="ORF">HYPSUDRAFT_1047744</name>
</gene>
<keyword evidence="1" id="KW-0812">Transmembrane</keyword>